<sequence>MPMGAEPVYQPTTVSVSYEPRPGRNNARLPFKILRNTRFQLFMLIIGLLSVATGLAIFSSAYDSMPSNLFYNKHTENLPDNDIVIIGHQIPTGIVVLCAFLVVTGAMCIGVYLAVADWRRHCICRCPLFDKKKSLARQLQCQNGGGCGGEGIMALNPSTDPLVSHTQYAQISELPHRCDEEERRNLMPDNKDCLSSAEESDRMLEPDPRIVLRPMGRLDDA</sequence>
<proteinExistence type="predicted"/>
<feature type="transmembrane region" description="Helical" evidence="2">
    <location>
        <begin position="94"/>
        <end position="115"/>
    </location>
</feature>
<protein>
    <submittedName>
        <fullName evidence="4">Movement protein TGB2</fullName>
    </submittedName>
</protein>
<evidence type="ECO:0000256" key="2">
    <source>
        <dbReference type="SAM" id="Phobius"/>
    </source>
</evidence>
<dbReference type="OrthoDB" id="7665462at2759"/>
<evidence type="ECO:0000313" key="4">
    <source>
        <dbReference type="EMBL" id="JAD04897.1"/>
    </source>
</evidence>
<reference evidence="4" key="2">
    <citation type="journal article" date="2015" name="Gigascience">
        <title>Reconstructing a comprehensive transcriptome assembly of a white-pupal translocated strain of the pest fruit fly Bactrocera cucurbitae.</title>
        <authorList>
            <person name="Sim S.B."/>
            <person name="Calla B."/>
            <person name="Hall B."/>
            <person name="DeRego T."/>
            <person name="Geib S.M."/>
        </authorList>
    </citation>
    <scope>NUCLEOTIDE SEQUENCE</scope>
</reference>
<evidence type="ECO:0000313" key="3">
    <source>
        <dbReference type="EMBL" id="JAD03827.1"/>
    </source>
</evidence>
<keyword evidence="2" id="KW-0812">Transmembrane</keyword>
<name>A0A0A1X1D3_ZEUCU</name>
<keyword evidence="2" id="KW-1133">Transmembrane helix</keyword>
<organism evidence="4">
    <name type="scientific">Zeugodacus cucurbitae</name>
    <name type="common">Melon fruit fly</name>
    <name type="synonym">Bactrocera cucurbitae</name>
    <dbReference type="NCBI Taxonomy" id="28588"/>
    <lineage>
        <taxon>Eukaryota</taxon>
        <taxon>Metazoa</taxon>
        <taxon>Ecdysozoa</taxon>
        <taxon>Arthropoda</taxon>
        <taxon>Hexapoda</taxon>
        <taxon>Insecta</taxon>
        <taxon>Pterygota</taxon>
        <taxon>Neoptera</taxon>
        <taxon>Endopterygota</taxon>
        <taxon>Diptera</taxon>
        <taxon>Brachycera</taxon>
        <taxon>Muscomorpha</taxon>
        <taxon>Tephritoidea</taxon>
        <taxon>Tephritidae</taxon>
        <taxon>Zeugodacus</taxon>
        <taxon>Zeugodacus</taxon>
    </lineage>
</organism>
<evidence type="ECO:0000256" key="1">
    <source>
        <dbReference type="SAM" id="MobiDB-lite"/>
    </source>
</evidence>
<accession>A0A0A1X1D3</accession>
<dbReference type="EMBL" id="GBXI01010465">
    <property type="protein sequence ID" value="JAD03827.1"/>
    <property type="molecule type" value="Transcribed_RNA"/>
</dbReference>
<feature type="compositionally biased region" description="Basic and acidic residues" evidence="1">
    <location>
        <begin position="199"/>
        <end position="221"/>
    </location>
</feature>
<feature type="region of interest" description="Disordered" evidence="1">
    <location>
        <begin position="189"/>
        <end position="221"/>
    </location>
</feature>
<reference evidence="4" key="1">
    <citation type="submission" date="2014-11" db="EMBL/GenBank/DDBJ databases">
        <authorList>
            <person name="Geib S."/>
        </authorList>
    </citation>
    <scope>NUCLEOTIDE SEQUENCE</scope>
</reference>
<keyword evidence="2" id="KW-0472">Membrane</keyword>
<dbReference type="EMBL" id="GBXI01009395">
    <property type="protein sequence ID" value="JAD04897.1"/>
    <property type="molecule type" value="Transcribed_RNA"/>
</dbReference>
<gene>
    <name evidence="4" type="primary">ORF3_2</name>
    <name evidence="3" type="synonym">ORF3_0</name>
    <name evidence="3" type="ORF">g.42804</name>
    <name evidence="4" type="ORF">g.42806</name>
</gene>
<feature type="transmembrane region" description="Helical" evidence="2">
    <location>
        <begin position="41"/>
        <end position="62"/>
    </location>
</feature>
<dbReference type="AlphaFoldDB" id="A0A0A1X1D3"/>